<comment type="similarity">
    <text evidence="1">Belongs to the peptidase A24 family.</text>
</comment>
<dbReference type="STRING" id="588581.Cpap_0025"/>
<protein>
    <submittedName>
        <fullName evidence="4">Peptidase A24A prepilin type IV</fullName>
    </submittedName>
</protein>
<feature type="transmembrane region" description="Helical" evidence="2">
    <location>
        <begin position="42"/>
        <end position="58"/>
    </location>
</feature>
<dbReference type="AlphaFoldDB" id="F1TIU0"/>
<dbReference type="InterPro" id="IPR000045">
    <property type="entry name" value="Prepilin_IV_endopep_pep"/>
</dbReference>
<feature type="domain" description="Prepilin type IV endopeptidase peptidase" evidence="3">
    <location>
        <begin position="47"/>
        <end position="147"/>
    </location>
</feature>
<keyword evidence="5" id="KW-1185">Reference proteome</keyword>
<dbReference type="Gene3D" id="1.20.120.1220">
    <property type="match status" value="1"/>
</dbReference>
<feature type="transmembrane region" description="Helical" evidence="2">
    <location>
        <begin position="164"/>
        <end position="183"/>
    </location>
</feature>
<dbReference type="OrthoDB" id="2057245at2"/>
<reference evidence="4" key="1">
    <citation type="submission" date="2009-07" db="EMBL/GenBank/DDBJ databases">
        <authorList>
            <consortium name="US DOE Joint Genome Institute (JGI-PGF)"/>
            <person name="Lucas S."/>
            <person name="Copeland A."/>
            <person name="Lapidus A."/>
            <person name="Glavina del Rio T."/>
            <person name="Tice H."/>
            <person name="Bruce D."/>
            <person name="Goodwin L."/>
            <person name="Pitluck S."/>
            <person name="Larimer F."/>
            <person name="Land M.L."/>
            <person name="Mouttaki H."/>
            <person name="He Z."/>
            <person name="Zhou J."/>
            <person name="Hemme C.L."/>
        </authorList>
    </citation>
    <scope>NUCLEOTIDE SEQUENCE [LARGE SCALE GENOMIC DNA]</scope>
    <source>
        <strain evidence="4">DSM 2782</strain>
    </source>
</reference>
<feature type="transmembrane region" description="Helical" evidence="2">
    <location>
        <begin position="90"/>
        <end position="108"/>
    </location>
</feature>
<dbReference type="EMBL" id="ACXX02000023">
    <property type="protein sequence ID" value="EGD45669.1"/>
    <property type="molecule type" value="Genomic_DNA"/>
</dbReference>
<feature type="transmembrane region" description="Helical" evidence="2">
    <location>
        <begin position="64"/>
        <end position="83"/>
    </location>
</feature>
<sequence>MERVLEKKNINLRKLTAAIICIVVWTAGTIKTAGFLNMSKMAAAIEVLLIVQLLAALWDINDMTIPLKITVPALSAGVGIVALTGRFSEGMAASIVAFILMKLLTIISRNQVGGGDIAIMTVTGLYTGISTLISILFTAVTLAGIFSTIFILCGKAHKKTEIPFAPFILSATVMLILIGYVQYI</sequence>
<proteinExistence type="inferred from homology"/>
<dbReference type="InterPro" id="IPR050882">
    <property type="entry name" value="Prepilin_peptidase/N-MTase"/>
</dbReference>
<dbReference type="PANTHER" id="PTHR30487:SF0">
    <property type="entry name" value="PREPILIN LEADER PEPTIDASE_N-METHYLTRANSFERASE-RELATED"/>
    <property type="match status" value="1"/>
</dbReference>
<reference evidence="4" key="2">
    <citation type="submission" date="2011-01" db="EMBL/GenBank/DDBJ databases">
        <title>The Non-contiguous Finished genome of Clostridium papyrosolvens.</title>
        <authorList>
            <person name="Lucas S."/>
            <person name="Copeland A."/>
            <person name="Lapidus A."/>
            <person name="Cheng J.-F."/>
            <person name="Goodwin L."/>
            <person name="Pitluck S."/>
            <person name="Misra M."/>
            <person name="Chertkov O."/>
            <person name="Detter J.C."/>
            <person name="Han C."/>
            <person name="Tapia R."/>
            <person name="Land M."/>
            <person name="Hauser L."/>
            <person name="Kyrpides N."/>
            <person name="Ivanova N."/>
            <person name="Pagani I."/>
            <person name="Mouttaki H."/>
            <person name="He Z."/>
            <person name="Zhou J."/>
            <person name="Hemme C.L."/>
            <person name="Woyke T."/>
        </authorList>
    </citation>
    <scope>NUCLEOTIDE SEQUENCE [LARGE SCALE GENOMIC DNA]</scope>
    <source>
        <strain evidence="4">DSM 2782</strain>
    </source>
</reference>
<dbReference type="GO" id="GO:0006465">
    <property type="term" value="P:signal peptide processing"/>
    <property type="evidence" value="ECO:0007669"/>
    <property type="project" value="TreeGrafter"/>
</dbReference>
<dbReference type="eggNOG" id="ENOG5033U7J">
    <property type="taxonomic scope" value="Bacteria"/>
</dbReference>
<feature type="transmembrane region" description="Helical" evidence="2">
    <location>
        <begin position="128"/>
        <end position="152"/>
    </location>
</feature>
<name>F1TIU0_9FIRM</name>
<evidence type="ECO:0000256" key="1">
    <source>
        <dbReference type="ARBA" id="ARBA00005801"/>
    </source>
</evidence>
<comment type="caution">
    <text evidence="4">The sequence shown here is derived from an EMBL/GenBank/DDBJ whole genome shotgun (WGS) entry which is preliminary data.</text>
</comment>
<organism evidence="4 5">
    <name type="scientific">Ruminiclostridium papyrosolvens DSM 2782</name>
    <dbReference type="NCBI Taxonomy" id="588581"/>
    <lineage>
        <taxon>Bacteria</taxon>
        <taxon>Bacillati</taxon>
        <taxon>Bacillota</taxon>
        <taxon>Clostridia</taxon>
        <taxon>Eubacteriales</taxon>
        <taxon>Oscillospiraceae</taxon>
        <taxon>Ruminiclostridium</taxon>
    </lineage>
</organism>
<keyword evidence="2" id="KW-0472">Membrane</keyword>
<accession>F1TIU0</accession>
<evidence type="ECO:0000256" key="2">
    <source>
        <dbReference type="SAM" id="Phobius"/>
    </source>
</evidence>
<dbReference type="RefSeq" id="WP_004622646.1">
    <property type="nucleotide sequence ID" value="NZ_ACXX02000023.1"/>
</dbReference>
<keyword evidence="2" id="KW-0812">Transmembrane</keyword>
<evidence type="ECO:0000313" key="4">
    <source>
        <dbReference type="EMBL" id="EGD45669.1"/>
    </source>
</evidence>
<dbReference type="GO" id="GO:0005886">
    <property type="term" value="C:plasma membrane"/>
    <property type="evidence" value="ECO:0007669"/>
    <property type="project" value="TreeGrafter"/>
</dbReference>
<dbReference type="PANTHER" id="PTHR30487">
    <property type="entry name" value="TYPE 4 PREPILIN-LIKE PROTEINS LEADER PEPTIDE-PROCESSING ENZYME"/>
    <property type="match status" value="1"/>
</dbReference>
<dbReference type="Proteomes" id="UP000003860">
    <property type="component" value="Unassembled WGS sequence"/>
</dbReference>
<dbReference type="Pfam" id="PF01478">
    <property type="entry name" value="Peptidase_A24"/>
    <property type="match status" value="1"/>
</dbReference>
<keyword evidence="2" id="KW-1133">Transmembrane helix</keyword>
<gene>
    <name evidence="4" type="ORF">Cpap_0025</name>
</gene>
<evidence type="ECO:0000259" key="3">
    <source>
        <dbReference type="Pfam" id="PF01478"/>
    </source>
</evidence>
<evidence type="ECO:0000313" key="5">
    <source>
        <dbReference type="Proteomes" id="UP000003860"/>
    </source>
</evidence>
<feature type="transmembrane region" description="Helical" evidence="2">
    <location>
        <begin position="12"/>
        <end position="30"/>
    </location>
</feature>
<dbReference type="GO" id="GO:0004190">
    <property type="term" value="F:aspartic-type endopeptidase activity"/>
    <property type="evidence" value="ECO:0007669"/>
    <property type="project" value="InterPro"/>
</dbReference>